<evidence type="ECO:0000313" key="11">
    <source>
        <dbReference type="EMBL" id="CEK85315.1"/>
    </source>
</evidence>
<feature type="compositionally biased region" description="Basic and acidic residues" evidence="9">
    <location>
        <begin position="69"/>
        <end position="80"/>
    </location>
</feature>
<feature type="transmembrane region" description="Helical" evidence="10">
    <location>
        <begin position="863"/>
        <end position="885"/>
    </location>
</feature>
<feature type="compositionally biased region" description="Basic and acidic residues" evidence="9">
    <location>
        <begin position="246"/>
        <end position="260"/>
    </location>
</feature>
<feature type="transmembrane region" description="Helical" evidence="10">
    <location>
        <begin position="750"/>
        <end position="775"/>
    </location>
</feature>
<evidence type="ECO:0000256" key="7">
    <source>
        <dbReference type="PIRSR" id="PIRSR600175-2"/>
    </source>
</evidence>
<feature type="transmembrane region" description="Helical" evidence="10">
    <location>
        <begin position="708"/>
        <end position="729"/>
    </location>
</feature>
<feature type="region of interest" description="Disordered" evidence="9">
    <location>
        <begin position="211"/>
        <end position="338"/>
    </location>
</feature>
<dbReference type="EMBL" id="HACG01038450">
    <property type="protein sequence ID" value="CEK85315.1"/>
    <property type="molecule type" value="Transcribed_RNA"/>
</dbReference>
<dbReference type="GO" id="GO:0005886">
    <property type="term" value="C:plasma membrane"/>
    <property type="evidence" value="ECO:0007669"/>
    <property type="project" value="TreeGrafter"/>
</dbReference>
<protein>
    <recommendedName>
        <fullName evidence="8">Transporter</fullName>
    </recommendedName>
</protein>
<feature type="binding site" evidence="6">
    <location>
        <position position="357"/>
    </location>
    <ligand>
        <name>Na(+)</name>
        <dbReference type="ChEBI" id="CHEBI:29101"/>
        <label>1</label>
    </ligand>
</feature>
<feature type="transmembrane region" description="Helical" evidence="10">
    <location>
        <begin position="567"/>
        <end position="587"/>
    </location>
</feature>
<reference evidence="11" key="1">
    <citation type="submission" date="2014-12" db="EMBL/GenBank/DDBJ databases">
        <title>Insight into the proteome of Arion vulgaris.</title>
        <authorList>
            <person name="Aradska J."/>
            <person name="Bulat T."/>
            <person name="Smidak R."/>
            <person name="Sarate P."/>
            <person name="Gangsoo J."/>
            <person name="Sialana F."/>
            <person name="Bilban M."/>
            <person name="Lubec G."/>
        </authorList>
    </citation>
    <scope>NUCLEOTIDE SEQUENCE</scope>
    <source>
        <tissue evidence="11">Skin</tissue>
    </source>
</reference>
<dbReference type="SUPFAM" id="SSF161070">
    <property type="entry name" value="SNF-like"/>
    <property type="match status" value="1"/>
</dbReference>
<dbReference type="InterPro" id="IPR000175">
    <property type="entry name" value="Na/ntran_symport"/>
</dbReference>
<feature type="binding site" evidence="6">
    <location>
        <position position="725"/>
    </location>
    <ligand>
        <name>Na(+)</name>
        <dbReference type="ChEBI" id="CHEBI:29101"/>
        <label>1</label>
    </ligand>
</feature>
<dbReference type="GO" id="GO:0015375">
    <property type="term" value="F:glycine:sodium symporter activity"/>
    <property type="evidence" value="ECO:0007669"/>
    <property type="project" value="TreeGrafter"/>
</dbReference>
<keyword evidence="6" id="KW-0915">Sodium</keyword>
<gene>
    <name evidence="11" type="primary">ORF147430</name>
</gene>
<dbReference type="Pfam" id="PF00209">
    <property type="entry name" value="SNF"/>
    <property type="match status" value="1"/>
</dbReference>
<feature type="compositionally biased region" description="Basic and acidic residues" evidence="9">
    <location>
        <begin position="26"/>
        <end position="59"/>
    </location>
</feature>
<dbReference type="PRINTS" id="PR00176">
    <property type="entry name" value="NANEUSMPORT"/>
</dbReference>
<evidence type="ECO:0000256" key="3">
    <source>
        <dbReference type="ARBA" id="ARBA00022692"/>
    </source>
</evidence>
<dbReference type="PROSITE" id="PS00610">
    <property type="entry name" value="NA_NEUROTRAN_SYMP_1"/>
    <property type="match status" value="1"/>
</dbReference>
<feature type="binding site" evidence="6">
    <location>
        <position position="358"/>
    </location>
    <ligand>
        <name>Na(+)</name>
        <dbReference type="ChEBI" id="CHEBI:29101"/>
        <label>1</label>
    </ligand>
</feature>
<feature type="compositionally biased region" description="Polar residues" evidence="9">
    <location>
        <begin position="230"/>
        <end position="244"/>
    </location>
</feature>
<feature type="transmembrane region" description="Helical" evidence="10">
    <location>
        <begin position="417"/>
        <end position="444"/>
    </location>
</feature>
<feature type="transmembrane region" description="Helical" evidence="10">
    <location>
        <begin position="781"/>
        <end position="804"/>
    </location>
</feature>
<dbReference type="PANTHER" id="PTHR11616">
    <property type="entry name" value="SODIUM/CHLORIDE DEPENDENT TRANSPORTER"/>
    <property type="match status" value="1"/>
</dbReference>
<feature type="compositionally biased region" description="Basic and acidic residues" evidence="9">
    <location>
        <begin position="1"/>
        <end position="19"/>
    </location>
</feature>
<feature type="region of interest" description="Disordered" evidence="9">
    <location>
        <begin position="1"/>
        <end position="198"/>
    </location>
</feature>
<keyword evidence="4 10" id="KW-1133">Transmembrane helix</keyword>
<accession>A0A0B7AZK1</accession>
<feature type="compositionally biased region" description="Basic and acidic residues" evidence="9">
    <location>
        <begin position="290"/>
        <end position="329"/>
    </location>
</feature>
<dbReference type="AlphaFoldDB" id="A0A0B7AZK1"/>
<dbReference type="InterPro" id="IPR037272">
    <property type="entry name" value="SNS_sf"/>
</dbReference>
<dbReference type="PROSITE" id="PS50267">
    <property type="entry name" value="NA_NEUROTRAN_SYMP_3"/>
    <property type="match status" value="1"/>
</dbReference>
<evidence type="ECO:0000256" key="4">
    <source>
        <dbReference type="ARBA" id="ARBA00022989"/>
    </source>
</evidence>
<keyword evidence="3 8" id="KW-0812">Transmembrane</keyword>
<evidence type="ECO:0000256" key="2">
    <source>
        <dbReference type="ARBA" id="ARBA00022448"/>
    </source>
</evidence>
<keyword evidence="7" id="KW-1015">Disulfide bond</keyword>
<evidence type="ECO:0000256" key="9">
    <source>
        <dbReference type="SAM" id="MobiDB-lite"/>
    </source>
</evidence>
<feature type="compositionally biased region" description="Polar residues" evidence="9">
    <location>
        <begin position="180"/>
        <end position="192"/>
    </location>
</feature>
<organism evidence="11">
    <name type="scientific">Arion vulgaris</name>
    <dbReference type="NCBI Taxonomy" id="1028688"/>
    <lineage>
        <taxon>Eukaryota</taxon>
        <taxon>Metazoa</taxon>
        <taxon>Spiralia</taxon>
        <taxon>Lophotrochozoa</taxon>
        <taxon>Mollusca</taxon>
        <taxon>Gastropoda</taxon>
        <taxon>Heterobranchia</taxon>
        <taxon>Euthyneura</taxon>
        <taxon>Panpulmonata</taxon>
        <taxon>Eupulmonata</taxon>
        <taxon>Stylommatophora</taxon>
        <taxon>Helicina</taxon>
        <taxon>Arionoidea</taxon>
        <taxon>Arionidae</taxon>
        <taxon>Arion</taxon>
    </lineage>
</organism>
<comment type="subcellular location">
    <subcellularLocation>
        <location evidence="1">Membrane</location>
        <topology evidence="1">Multi-pass membrane protein</topology>
    </subcellularLocation>
</comment>
<proteinExistence type="inferred from homology"/>
<dbReference type="GO" id="GO:0046872">
    <property type="term" value="F:metal ion binding"/>
    <property type="evidence" value="ECO:0007669"/>
    <property type="project" value="UniProtKB-KW"/>
</dbReference>
<feature type="binding site" evidence="6">
    <location>
        <position position="355"/>
    </location>
    <ligand>
        <name>Na(+)</name>
        <dbReference type="ChEBI" id="CHEBI:29101"/>
        <label>1</label>
    </ligand>
</feature>
<evidence type="ECO:0000256" key="6">
    <source>
        <dbReference type="PIRSR" id="PIRSR600175-1"/>
    </source>
</evidence>
<evidence type="ECO:0000256" key="1">
    <source>
        <dbReference type="ARBA" id="ARBA00004141"/>
    </source>
</evidence>
<evidence type="ECO:0000256" key="5">
    <source>
        <dbReference type="ARBA" id="ARBA00023136"/>
    </source>
</evidence>
<evidence type="ECO:0000256" key="10">
    <source>
        <dbReference type="SAM" id="Phobius"/>
    </source>
</evidence>
<feature type="compositionally biased region" description="Polar residues" evidence="9">
    <location>
        <begin position="261"/>
        <end position="284"/>
    </location>
</feature>
<keyword evidence="5 10" id="KW-0472">Membrane</keyword>
<sequence>RYDRRRSSSPDPNSYDHQRSSPPDSNRYDRRRSSPPDSNRYDHRRSSPPDRRLQSDKQYRSNSPYSTADRNDYSRNDKRRNGVGKRGVREFPLYKYEDQLDSPSRRRHGHRGPSYHGREILDYSRPHRQRDKKNNSPRRYDDPYDTFSNSESSDDSRRSINERRRRSSPRNNHNERDISSVISENPTDTIISRPNDRKTFRLQDGRNSLTSRNYDIRETPLDNYEDPWDTPNSSLFRTKDNLQGTHRRESPPNKTQENERSLSNVRTNTDVPLNYNRPTNTNIELGSDNRPARDHLKSNNMRSEDSSFEKSKDSKLYADKPSEGKEETKLSYGQDENQERGNWSGKFDFILSMLGYAVGLGNIWRFPYLCYRNGGGAFLFPFLLMMVMIGLPVFYLEGALGQFTSCGAMTCWHFAPLFKGLGIAMVAVSGLTSVYYNMIIAWSLHYMFSSFTSNLPFASCQNKWNTENCKLKLPVMTCEGDAKADDGRCLDANGNEEGLWNKTLFIEVTHRTLQSPSQEYWERYVLDFSDGIEHYGTPKLDLVLCLLLAWIICFLCLIKGIKTTGKVVYFTALFPYVVLIILLFRGVTLDNADIGIKYFITPNFERLADASVWKDAANQVFFSMSIAGGGLITLSSYNRFHNNILRDSIIVAFGDAGTCILGGFVIFSYLGYMAGQLQVNVEDVAADGAGLAFVVYPEAVSNFPPPTFFVTILFFIMLLTLGLDSQFAMVETVLTATMDQYPKIRPRKTLVILGICIILFIFGLPLTCPGGMYLLQLMDNYVGGMTLIIIGFVEIIALVFVYGANRFCQDIHIMTGSTQFLFWKVTWFVLSPLSIAFIFIFMFVDYKRSMYDKYIYPIWADVIGWFITLACVLAIPVVMVFKIYTEKEGKTIWQKIRLLCLPTVYWGPALQKHRVLVNYVNEFRVDPFKGLQPSTPFVNYAFHSETAPNTQLESQASLGVSRISIISATSKSTAATSKSGMSYESNV</sequence>
<keyword evidence="8" id="KW-0769">Symport</keyword>
<feature type="disulfide bond" evidence="7">
    <location>
        <begin position="460"/>
        <end position="469"/>
    </location>
</feature>
<feature type="transmembrane region" description="Helical" evidence="10">
    <location>
        <begin position="540"/>
        <end position="558"/>
    </location>
</feature>
<feature type="binding site" evidence="6">
    <location>
        <position position="623"/>
    </location>
    <ligand>
        <name>Na(+)</name>
        <dbReference type="ChEBI" id="CHEBI:29101"/>
        <label>1</label>
    </ligand>
</feature>
<keyword evidence="2 8" id="KW-0813">Transport</keyword>
<feature type="transmembrane region" description="Helical" evidence="10">
    <location>
        <begin position="378"/>
        <end position="396"/>
    </location>
</feature>
<comment type="similarity">
    <text evidence="8">Belongs to the sodium:neurotransmitter symporter (SNF) (TC 2.A.22) family.</text>
</comment>
<feature type="transmembrane region" description="Helical" evidence="10">
    <location>
        <begin position="649"/>
        <end position="672"/>
    </location>
</feature>
<evidence type="ECO:0000256" key="8">
    <source>
        <dbReference type="RuleBase" id="RU003732"/>
    </source>
</evidence>
<feature type="non-terminal residue" evidence="11">
    <location>
        <position position="1"/>
    </location>
</feature>
<feature type="compositionally biased region" description="Basic and acidic residues" evidence="9">
    <location>
        <begin position="132"/>
        <end position="142"/>
    </location>
</feature>
<dbReference type="PANTHER" id="PTHR11616:SF240">
    <property type="entry name" value="BLOATED TUBULES, ISOFORM B-RELATED"/>
    <property type="match status" value="1"/>
</dbReference>
<keyword evidence="6" id="KW-0479">Metal-binding</keyword>
<feature type="binding site" evidence="6">
    <location>
        <position position="362"/>
    </location>
    <ligand>
        <name>Na(+)</name>
        <dbReference type="ChEBI" id="CHEBI:29101"/>
        <label>1</label>
    </ligand>
</feature>
<feature type="transmembrane region" description="Helical" evidence="10">
    <location>
        <begin position="825"/>
        <end position="843"/>
    </location>
</feature>
<feature type="binding site" evidence="6">
    <location>
        <position position="721"/>
    </location>
    <ligand>
        <name>Na(+)</name>
        <dbReference type="ChEBI" id="CHEBI:29101"/>
        <label>1</label>
    </ligand>
</feature>
<feature type="compositionally biased region" description="Basic and acidic residues" evidence="9">
    <location>
        <begin position="116"/>
        <end position="125"/>
    </location>
</feature>
<feature type="binding site" evidence="6">
    <location>
        <position position="724"/>
    </location>
    <ligand>
        <name>Na(+)</name>
        <dbReference type="ChEBI" id="CHEBI:29101"/>
        <label>1</label>
    </ligand>
</feature>
<feature type="transmembrane region" description="Helical" evidence="10">
    <location>
        <begin position="347"/>
        <end position="366"/>
    </location>
</feature>
<feature type="transmembrane region" description="Helical" evidence="10">
    <location>
        <begin position="616"/>
        <end position="637"/>
    </location>
</feature>
<name>A0A0B7AZK1_9EUPU</name>